<reference evidence="1 2" key="1">
    <citation type="submission" date="2016-03" db="EMBL/GenBank/DDBJ databases">
        <title>Choanephora cucurbitarum.</title>
        <authorList>
            <person name="Min B."/>
            <person name="Park H."/>
            <person name="Park J.-H."/>
            <person name="Shin H.-D."/>
            <person name="Choi I.-G."/>
        </authorList>
    </citation>
    <scope>NUCLEOTIDE SEQUENCE [LARGE SCALE GENOMIC DNA]</scope>
    <source>
        <strain evidence="1 2">KUS-F28377</strain>
    </source>
</reference>
<evidence type="ECO:0000313" key="1">
    <source>
        <dbReference type="EMBL" id="OBZ80920.1"/>
    </source>
</evidence>
<keyword evidence="2" id="KW-1185">Reference proteome</keyword>
<dbReference type="AlphaFoldDB" id="A0A1C7MVS5"/>
<dbReference type="InterPro" id="IPR027417">
    <property type="entry name" value="P-loop_NTPase"/>
</dbReference>
<dbReference type="OrthoDB" id="2290195at2759"/>
<evidence type="ECO:0008006" key="3">
    <source>
        <dbReference type="Google" id="ProtNLM"/>
    </source>
</evidence>
<sequence length="69" mass="7709">MLEPLIVRENLVLNAIASLKPEQRFTFNQDHQAVFGHVMNMVENQHTTEPKVIFLDGPGGTGKTYLSNA</sequence>
<comment type="caution">
    <text evidence="1">The sequence shown here is derived from an EMBL/GenBank/DDBJ whole genome shotgun (WGS) entry which is preliminary data.</text>
</comment>
<dbReference type="EMBL" id="LUGH01001603">
    <property type="protein sequence ID" value="OBZ80920.1"/>
    <property type="molecule type" value="Genomic_DNA"/>
</dbReference>
<name>A0A1C7MVS5_9FUNG</name>
<dbReference type="Proteomes" id="UP000093000">
    <property type="component" value="Unassembled WGS sequence"/>
</dbReference>
<organism evidence="1 2">
    <name type="scientific">Choanephora cucurbitarum</name>
    <dbReference type="NCBI Taxonomy" id="101091"/>
    <lineage>
        <taxon>Eukaryota</taxon>
        <taxon>Fungi</taxon>
        <taxon>Fungi incertae sedis</taxon>
        <taxon>Mucoromycota</taxon>
        <taxon>Mucoromycotina</taxon>
        <taxon>Mucoromycetes</taxon>
        <taxon>Mucorales</taxon>
        <taxon>Mucorineae</taxon>
        <taxon>Choanephoraceae</taxon>
        <taxon>Choanephoroideae</taxon>
        <taxon>Choanephora</taxon>
    </lineage>
</organism>
<protein>
    <recommendedName>
        <fullName evidence="3">ATP-dependent DNA helicase</fullName>
    </recommendedName>
</protein>
<dbReference type="Gene3D" id="3.40.50.300">
    <property type="entry name" value="P-loop containing nucleotide triphosphate hydrolases"/>
    <property type="match status" value="1"/>
</dbReference>
<proteinExistence type="predicted"/>
<gene>
    <name evidence="1" type="ORF">A0J61_11029</name>
</gene>
<accession>A0A1C7MVS5</accession>
<feature type="non-terminal residue" evidence="1">
    <location>
        <position position="69"/>
    </location>
</feature>
<evidence type="ECO:0000313" key="2">
    <source>
        <dbReference type="Proteomes" id="UP000093000"/>
    </source>
</evidence>
<dbReference type="InParanoid" id="A0A1C7MVS5"/>
<dbReference type="SUPFAM" id="SSF52540">
    <property type="entry name" value="P-loop containing nucleoside triphosphate hydrolases"/>
    <property type="match status" value="1"/>
</dbReference>